<keyword evidence="2" id="KW-0479">Metal-binding</keyword>
<gene>
    <name evidence="4" type="ORF">PAXRUDRAFT_166238</name>
</gene>
<protein>
    <submittedName>
        <fullName evidence="4">Unplaced genomic scaffold scaffold_2080, whole genome shotgun sequence</fullName>
    </submittedName>
</protein>
<dbReference type="AlphaFoldDB" id="A0A0D0D234"/>
<name>A0A0D0D234_9AGAM</name>
<sequence length="113" mass="12628">DATSLVPLYAKLTVNGEAYFTCKSNYDLHVQIGNLPSNLCIVDYSHSMMGSAHDAWVFEHTAAAKYPDWFFQGQEFARVDSAYRVSPWTIPVHKKPAALLPENAAFDYTVANI</sequence>
<evidence type="ECO:0000313" key="5">
    <source>
        <dbReference type="Proteomes" id="UP000054538"/>
    </source>
</evidence>
<reference evidence="4 5" key="1">
    <citation type="submission" date="2014-04" db="EMBL/GenBank/DDBJ databases">
        <authorList>
            <consortium name="DOE Joint Genome Institute"/>
            <person name="Kuo A."/>
            <person name="Kohler A."/>
            <person name="Jargeat P."/>
            <person name="Nagy L.G."/>
            <person name="Floudas D."/>
            <person name="Copeland A."/>
            <person name="Barry K.W."/>
            <person name="Cichocki N."/>
            <person name="Veneault-Fourrey C."/>
            <person name="LaButti K."/>
            <person name="Lindquist E.A."/>
            <person name="Lipzen A."/>
            <person name="Lundell T."/>
            <person name="Morin E."/>
            <person name="Murat C."/>
            <person name="Sun H."/>
            <person name="Tunlid A."/>
            <person name="Henrissat B."/>
            <person name="Grigoriev I.V."/>
            <person name="Hibbett D.S."/>
            <person name="Martin F."/>
            <person name="Nordberg H.P."/>
            <person name="Cantor M.N."/>
            <person name="Hua S.X."/>
        </authorList>
    </citation>
    <scope>NUCLEOTIDE SEQUENCE [LARGE SCALE GENOMIC DNA]</scope>
    <source>
        <strain evidence="4 5">Ve08.2h10</strain>
    </source>
</reference>
<comment type="cofactor">
    <cofactor evidence="1">
        <name>a divalent metal cation</name>
        <dbReference type="ChEBI" id="CHEBI:60240"/>
    </cofactor>
</comment>
<dbReference type="HOGENOM" id="CLU_018552_1_1_1"/>
<dbReference type="InterPro" id="IPR027806">
    <property type="entry name" value="HARBI1_dom"/>
</dbReference>
<reference evidence="5" key="2">
    <citation type="submission" date="2015-01" db="EMBL/GenBank/DDBJ databases">
        <title>Evolutionary Origins and Diversification of the Mycorrhizal Mutualists.</title>
        <authorList>
            <consortium name="DOE Joint Genome Institute"/>
            <consortium name="Mycorrhizal Genomics Consortium"/>
            <person name="Kohler A."/>
            <person name="Kuo A."/>
            <person name="Nagy L.G."/>
            <person name="Floudas D."/>
            <person name="Copeland A."/>
            <person name="Barry K.W."/>
            <person name="Cichocki N."/>
            <person name="Veneault-Fourrey C."/>
            <person name="LaButti K."/>
            <person name="Lindquist E.A."/>
            <person name="Lipzen A."/>
            <person name="Lundell T."/>
            <person name="Morin E."/>
            <person name="Murat C."/>
            <person name="Riley R."/>
            <person name="Ohm R."/>
            <person name="Sun H."/>
            <person name="Tunlid A."/>
            <person name="Henrissat B."/>
            <person name="Grigoriev I.V."/>
            <person name="Hibbett D.S."/>
            <person name="Martin F."/>
        </authorList>
    </citation>
    <scope>NUCLEOTIDE SEQUENCE [LARGE SCALE GENOMIC DNA]</scope>
    <source>
        <strain evidence="5">Ve08.2h10</strain>
    </source>
</reference>
<evidence type="ECO:0000313" key="4">
    <source>
        <dbReference type="EMBL" id="KIK77626.1"/>
    </source>
</evidence>
<organism evidence="4 5">
    <name type="scientific">Paxillus rubicundulus Ve08.2h10</name>
    <dbReference type="NCBI Taxonomy" id="930991"/>
    <lineage>
        <taxon>Eukaryota</taxon>
        <taxon>Fungi</taxon>
        <taxon>Dikarya</taxon>
        <taxon>Basidiomycota</taxon>
        <taxon>Agaricomycotina</taxon>
        <taxon>Agaricomycetes</taxon>
        <taxon>Agaricomycetidae</taxon>
        <taxon>Boletales</taxon>
        <taxon>Paxilineae</taxon>
        <taxon>Paxillaceae</taxon>
        <taxon>Paxillus</taxon>
    </lineage>
</organism>
<feature type="domain" description="DDE Tnp4" evidence="3">
    <location>
        <begin position="13"/>
        <end position="112"/>
    </location>
</feature>
<evidence type="ECO:0000259" key="3">
    <source>
        <dbReference type="Pfam" id="PF13359"/>
    </source>
</evidence>
<dbReference type="InParanoid" id="A0A0D0D234"/>
<dbReference type="GO" id="GO:0046872">
    <property type="term" value="F:metal ion binding"/>
    <property type="evidence" value="ECO:0007669"/>
    <property type="project" value="UniProtKB-KW"/>
</dbReference>
<dbReference type="Proteomes" id="UP000054538">
    <property type="component" value="Unassembled WGS sequence"/>
</dbReference>
<dbReference type="Pfam" id="PF13359">
    <property type="entry name" value="DDE_Tnp_4"/>
    <property type="match status" value="1"/>
</dbReference>
<evidence type="ECO:0000256" key="1">
    <source>
        <dbReference type="ARBA" id="ARBA00001968"/>
    </source>
</evidence>
<dbReference type="EMBL" id="KN826902">
    <property type="protein sequence ID" value="KIK77626.1"/>
    <property type="molecule type" value="Genomic_DNA"/>
</dbReference>
<accession>A0A0D0D234</accession>
<keyword evidence="5" id="KW-1185">Reference proteome</keyword>
<dbReference type="OrthoDB" id="2408877at2759"/>
<evidence type="ECO:0000256" key="2">
    <source>
        <dbReference type="ARBA" id="ARBA00022723"/>
    </source>
</evidence>
<feature type="non-terminal residue" evidence="4">
    <location>
        <position position="1"/>
    </location>
</feature>
<proteinExistence type="predicted"/>